<feature type="transmembrane region" description="Helical" evidence="32">
    <location>
        <begin position="833"/>
        <end position="852"/>
    </location>
</feature>
<dbReference type="InterPro" id="IPR027417">
    <property type="entry name" value="P-loop_NTPase"/>
</dbReference>
<dbReference type="GO" id="GO:0008332">
    <property type="term" value="F:low voltage-gated calcium channel activity"/>
    <property type="evidence" value="ECO:0007669"/>
    <property type="project" value="UniProtKB-ARBA"/>
</dbReference>
<feature type="transmembrane region" description="Helical" evidence="32">
    <location>
        <begin position="309"/>
        <end position="330"/>
    </location>
</feature>
<dbReference type="PROSITE" id="PS50929">
    <property type="entry name" value="ABC_TM1F"/>
    <property type="match status" value="2"/>
</dbReference>
<evidence type="ECO:0000256" key="13">
    <source>
        <dbReference type="ARBA" id="ARBA00022837"/>
    </source>
</evidence>
<dbReference type="Pfam" id="PF24357">
    <property type="entry name" value="TMD0_ABC"/>
    <property type="match status" value="1"/>
</dbReference>
<feature type="transmembrane region" description="Helical" evidence="32">
    <location>
        <begin position="2163"/>
        <end position="2180"/>
    </location>
</feature>
<evidence type="ECO:0000256" key="28">
    <source>
        <dbReference type="PIRSR" id="PIRSR602077-1"/>
    </source>
</evidence>
<comment type="similarity">
    <text evidence="27">Belongs to the calcium channel alpha-1 subunit (TC 1.A.1.11) family. CACNA1G subfamily.</text>
</comment>
<feature type="region of interest" description="Disordered" evidence="31">
    <location>
        <begin position="2074"/>
        <end position="2104"/>
    </location>
</feature>
<keyword evidence="8 29" id="KW-0109">Calcium transport</keyword>
<dbReference type="GO" id="GO:0008559">
    <property type="term" value="F:ABC-type xenobiotic transporter activity"/>
    <property type="evidence" value="ECO:0007669"/>
    <property type="project" value="UniProtKB-EC"/>
</dbReference>
<keyword evidence="6" id="KW-0963">Cytoplasm</keyword>
<feature type="transmembrane region" description="Helical" evidence="32">
    <location>
        <begin position="3107"/>
        <end position="3129"/>
    </location>
</feature>
<feature type="domain" description="ABC transmembrane type-1" evidence="34">
    <location>
        <begin position="2409"/>
        <end position="2691"/>
    </location>
</feature>
<dbReference type="FunFam" id="1.20.1560.10:FF:000001">
    <property type="entry name" value="ATP-binding cassette subfamily C member 1"/>
    <property type="match status" value="1"/>
</dbReference>
<evidence type="ECO:0000256" key="22">
    <source>
        <dbReference type="ARBA" id="ARBA00023303"/>
    </source>
</evidence>
<evidence type="ECO:0000256" key="24">
    <source>
        <dbReference type="ARBA" id="ARBA00036634"/>
    </source>
</evidence>
<feature type="binding site" evidence="28">
    <location>
        <position position="891"/>
    </location>
    <ligand>
        <name>Ca(2+)</name>
        <dbReference type="ChEBI" id="CHEBI:29108"/>
    </ligand>
</feature>
<feature type="transmembrane region" description="Helical" evidence="32">
    <location>
        <begin position="1614"/>
        <end position="1635"/>
    </location>
</feature>
<feature type="compositionally biased region" description="Low complexity" evidence="31">
    <location>
        <begin position="1053"/>
        <end position="1080"/>
    </location>
</feature>
<dbReference type="FunFam" id="1.20.120.350:FF:000008">
    <property type="entry name" value="Voltage-dependent T-type calcium channel subunit alpha"/>
    <property type="match status" value="1"/>
</dbReference>
<dbReference type="InterPro" id="IPR011527">
    <property type="entry name" value="ABC1_TM_dom"/>
</dbReference>
<dbReference type="InterPro" id="IPR050599">
    <property type="entry name" value="VDCC_alpha-1_subunit"/>
</dbReference>
<feature type="transmembrane region" description="Helical" evidence="32">
    <location>
        <begin position="2192"/>
        <end position="2213"/>
    </location>
</feature>
<dbReference type="GO" id="GO:0005891">
    <property type="term" value="C:voltage-gated calcium channel complex"/>
    <property type="evidence" value="ECO:0007669"/>
    <property type="project" value="InterPro"/>
</dbReference>
<dbReference type="CDD" id="cd18595">
    <property type="entry name" value="ABC_6TM_MRP1_2_3_6_D1_like"/>
    <property type="match status" value="1"/>
</dbReference>
<comment type="catalytic activity">
    <reaction evidence="23">
        <text>ATP + H2O + xenobioticSide 1 = ADP + phosphate + xenobioticSide 2.</text>
        <dbReference type="EC" id="7.6.2.2"/>
    </reaction>
</comment>
<keyword evidence="5" id="KW-1003">Cell membrane</keyword>
<evidence type="ECO:0000256" key="26">
    <source>
        <dbReference type="ARBA" id="ARBA00047576"/>
    </source>
</evidence>
<dbReference type="FunFam" id="1.20.120.350:FF:000009">
    <property type="entry name" value="Voltage-dependent T-type calcium channel subunit alpha"/>
    <property type="match status" value="1"/>
</dbReference>
<dbReference type="OrthoDB" id="416585at2759"/>
<protein>
    <recommendedName>
        <fullName evidence="29">Voltage-dependent T-type calcium channel subunit alpha</fullName>
    </recommendedName>
</protein>
<keyword evidence="7" id="KW-0597">Phosphoprotein</keyword>
<evidence type="ECO:0000256" key="32">
    <source>
        <dbReference type="SAM" id="Phobius"/>
    </source>
</evidence>
<evidence type="ECO:0000256" key="21">
    <source>
        <dbReference type="ARBA" id="ARBA00023180"/>
    </source>
</evidence>
<feature type="transmembrane region" description="Helical" evidence="32">
    <location>
        <begin position="93"/>
        <end position="113"/>
    </location>
</feature>
<evidence type="ECO:0000256" key="29">
    <source>
        <dbReference type="RuleBase" id="RU003808"/>
    </source>
</evidence>
<feature type="domain" description="ABC transporter" evidence="33">
    <location>
        <begin position="3384"/>
        <end position="3618"/>
    </location>
</feature>
<evidence type="ECO:0000259" key="33">
    <source>
        <dbReference type="PROSITE" id="PS50893"/>
    </source>
</evidence>
<dbReference type="CDD" id="cd03250">
    <property type="entry name" value="ABCC_MRP_domain1"/>
    <property type="match status" value="1"/>
</dbReference>
<comment type="catalytic activity">
    <reaction evidence="25">
        <text>leukotriene C4(in) + ATP + H2O = leukotriene C4(out) + ADP + phosphate + H(+)</text>
        <dbReference type="Rhea" id="RHEA:38963"/>
        <dbReference type="ChEBI" id="CHEBI:15377"/>
        <dbReference type="ChEBI" id="CHEBI:15378"/>
        <dbReference type="ChEBI" id="CHEBI:30616"/>
        <dbReference type="ChEBI" id="CHEBI:43474"/>
        <dbReference type="ChEBI" id="CHEBI:57973"/>
        <dbReference type="ChEBI" id="CHEBI:456216"/>
    </reaction>
    <physiologicalReaction direction="left-to-right" evidence="25">
        <dbReference type="Rhea" id="RHEA:38964"/>
    </physiologicalReaction>
</comment>
<dbReference type="FunFam" id="1.20.120.350:FF:000007">
    <property type="entry name" value="Voltage-dependent T-type calcium channel subunit alpha"/>
    <property type="match status" value="1"/>
</dbReference>
<feature type="transmembrane region" description="Helical" evidence="32">
    <location>
        <begin position="184"/>
        <end position="207"/>
    </location>
</feature>
<feature type="compositionally biased region" description="Basic residues" evidence="31">
    <location>
        <begin position="446"/>
        <end position="471"/>
    </location>
</feature>
<dbReference type="Gene3D" id="1.20.120.350">
    <property type="entry name" value="Voltage-gated potassium channels. Chain C"/>
    <property type="match status" value="4"/>
</dbReference>
<keyword evidence="21" id="KW-0325">Glycoprotein</keyword>
<dbReference type="FunFam" id="3.40.50.300:FF:000293">
    <property type="entry name" value="ATP binding cassette subfamily C member 1"/>
    <property type="match status" value="1"/>
</dbReference>
<evidence type="ECO:0000259" key="34">
    <source>
        <dbReference type="PROSITE" id="PS50929"/>
    </source>
</evidence>
<evidence type="ECO:0000256" key="1">
    <source>
        <dbReference type="ARBA" id="ARBA00004496"/>
    </source>
</evidence>
<evidence type="ECO:0000256" key="4">
    <source>
        <dbReference type="ARBA" id="ARBA00022448"/>
    </source>
</evidence>
<evidence type="ECO:0000256" key="16">
    <source>
        <dbReference type="ARBA" id="ARBA00022967"/>
    </source>
</evidence>
<feature type="transmembrane region" description="Helical" evidence="32">
    <location>
        <begin position="3196"/>
        <end position="3220"/>
    </location>
</feature>
<dbReference type="eggNOG" id="KOG2302">
    <property type="taxonomic scope" value="Eukaryota"/>
</dbReference>
<feature type="transmembrane region" description="Helical" evidence="32">
    <location>
        <begin position="1385"/>
        <end position="1407"/>
    </location>
</feature>
<evidence type="ECO:0000256" key="3">
    <source>
        <dbReference type="ARBA" id="ARBA00009726"/>
    </source>
</evidence>
<comment type="catalytic activity">
    <reaction evidence="24">
        <text>Ca(2+)(in) = Ca(2+)(out)</text>
        <dbReference type="Rhea" id="RHEA:29671"/>
        <dbReference type="ChEBI" id="CHEBI:29108"/>
    </reaction>
</comment>
<evidence type="ECO:0000256" key="23">
    <source>
        <dbReference type="ARBA" id="ARBA00034018"/>
    </source>
</evidence>
<dbReference type="STRING" id="38654.A0A1U8D8T3"/>
<comment type="subcellular location">
    <subcellularLocation>
        <location evidence="2">Cell membrane</location>
        <topology evidence="2">Multi-pass membrane protein</topology>
    </subcellularLocation>
    <subcellularLocation>
        <location evidence="1">Cytoplasm</location>
    </subcellularLocation>
    <subcellularLocation>
        <location evidence="29">Membrane</location>
        <topology evidence="29">Multi-pass membrane protein</topology>
    </subcellularLocation>
</comment>
<dbReference type="InterPro" id="IPR027359">
    <property type="entry name" value="Volt_channel_dom_sf"/>
</dbReference>
<evidence type="ECO:0000256" key="11">
    <source>
        <dbReference type="ARBA" id="ARBA00022737"/>
    </source>
</evidence>
<dbReference type="SMART" id="SM00382">
    <property type="entry name" value="AAA"/>
    <property type="match status" value="2"/>
</dbReference>
<dbReference type="SUPFAM" id="SSF52540">
    <property type="entry name" value="P-loop containing nucleoside triphosphate hydrolases"/>
    <property type="match status" value="2"/>
</dbReference>
<comment type="similarity">
    <text evidence="3">Belongs to the ABC transporter superfamily. ABCC family. Conjugate transporter (TC 3.A.1.208) subfamily.</text>
</comment>
<dbReference type="PRINTS" id="PR00167">
    <property type="entry name" value="CACHANNEL"/>
</dbReference>
<feature type="region of interest" description="Disordered" evidence="31">
    <location>
        <begin position="960"/>
        <end position="983"/>
    </location>
</feature>
<dbReference type="Pfam" id="PF00520">
    <property type="entry name" value="Ion_trans"/>
    <property type="match status" value="4"/>
</dbReference>
<dbReference type="FunFam" id="1.20.120.350:FF:000012">
    <property type="entry name" value="Voltage-dependent T-type calcium channel subunit alpha"/>
    <property type="match status" value="1"/>
</dbReference>
<dbReference type="PANTHER" id="PTHR45628">
    <property type="entry name" value="VOLTAGE-DEPENDENT CALCIUM CHANNEL TYPE A SUBUNIT ALPHA-1"/>
    <property type="match status" value="1"/>
</dbReference>
<dbReference type="GO" id="GO:0016887">
    <property type="term" value="F:ATP hydrolysis activity"/>
    <property type="evidence" value="ECO:0007669"/>
    <property type="project" value="InterPro"/>
</dbReference>
<dbReference type="CDD" id="cd03244">
    <property type="entry name" value="ABCC_MRP_domain2"/>
    <property type="match status" value="1"/>
</dbReference>
<feature type="region of interest" description="Disordered" evidence="31">
    <location>
        <begin position="433"/>
        <end position="514"/>
    </location>
</feature>
<dbReference type="PROSITE" id="PS50893">
    <property type="entry name" value="ABC_TRANSPORTER_2"/>
    <property type="match status" value="2"/>
</dbReference>
<evidence type="ECO:0000313" key="36">
    <source>
        <dbReference type="RefSeq" id="XP_014373550.1"/>
    </source>
</evidence>
<name>A0A1U8D8T3_ALLSI</name>
<dbReference type="InParanoid" id="A0A1U8D8T3"/>
<keyword evidence="20 32" id="KW-0472">Membrane</keyword>
<dbReference type="InterPro" id="IPR002077">
    <property type="entry name" value="VDCCAlpha1"/>
</dbReference>
<feature type="transmembrane region" description="Helical" evidence="32">
    <location>
        <begin position="712"/>
        <end position="730"/>
    </location>
</feature>
<evidence type="ECO:0000256" key="18">
    <source>
        <dbReference type="ARBA" id="ARBA00023055"/>
    </source>
</evidence>
<feature type="transmembrane region" description="Helical" evidence="32">
    <location>
        <begin position="336"/>
        <end position="361"/>
    </location>
</feature>
<dbReference type="KEGG" id="asn:102382057"/>
<evidence type="ECO:0000256" key="2">
    <source>
        <dbReference type="ARBA" id="ARBA00004651"/>
    </source>
</evidence>
<feature type="transmembrane region" description="Helical" evidence="32">
    <location>
        <begin position="2124"/>
        <end position="2143"/>
    </location>
</feature>
<feature type="transmembrane region" description="Helical" evidence="32">
    <location>
        <begin position="909"/>
        <end position="932"/>
    </location>
</feature>
<evidence type="ECO:0000256" key="7">
    <source>
        <dbReference type="ARBA" id="ARBA00022553"/>
    </source>
</evidence>
<keyword evidence="16" id="KW-1278">Translocase</keyword>
<dbReference type="NCBIfam" id="TIGR00957">
    <property type="entry name" value="MRP_assoc_pro"/>
    <property type="match status" value="1"/>
</dbReference>
<keyword evidence="15 29" id="KW-0851">Voltage-gated channel</keyword>
<sequence length="3622" mass="407858">MLPSLPPASPYIHCQPKYAHASVLRSCSGMRVSPRCPLAALKGKHVVWQSSLACRVSMLVILLNCVTLGMFHPCEDTACGSPRCRILQSFDDFIFAFFAVEMIVKMIALGIFGKKCYLGDTWNRLDFFIVIAGMLEYSLDLQNVSFSAVRTVRVLRPLRAINRVPSMRILVTLLLDTLPMLGNVLLLCFFVFFIFGIVGVQLWAGLLRNRCFFPENFSIPYTVELERYYQTENEDENPFICSQPRENGMRYCRNIPTRREEGLECTLDYYSYNDTTNTSCVNWNQYYTNCSAGEHNPFKGAINFDNIGYAWIAIFQVITLEGWVDIMYFVMDAHSFYNFIYFILLIIVGSFFMINLCLVVIATQFSETKQRESQLMKEQRVRYLSNASTLASFSEPGSCYDELLKYLVYVTQKASKQLVEAYRAAGLKMGLLSSPGNKNGTDRQPYKHRQRKRSSVHHLIHHHHHHHHHYHMGNGNLQAPRASPEISDVETSSLHNSTNRLMLPPSAPNLHGASSNTESVHSIYHADCHFEPIRCRSSLPQPGLSLPSPEGLPKSMVGRKVYPTVHPSTSHEMLKEKSLGELAANPGAGTLTNLNIPPGPYSTMHKLLENQSTGACQSSCKITSQCGKLDSGSCNPDSCPYCIKTLANDPELMDNEPVDSDSEGVYEFTQDAHYSDQRDPQRGEIRGKKMSRFLVFWNIVCETFRKIVDSKYFGRGIMIAILINTLSMGIEYHEQPEELTNALEISNIVFTSLFALEMLLKVLVYGPFGYIKNPYNIFDGIIVVISVWEIVGQQGGGLSVLRTFRLMRVLKLVRFMPALQRQLVVLMKTMDNVATFCMLLMLFIFIFSILGMHLFGCKFASERDGDTLPDRKNFDSLLWAIVTVFQILTQEDWNKVLYNGMASTSSWAALYFIALMTFGNYVLFNLLVAILVEGFQTEEITKREEASGQLSCIQLPVDSSVGDASKSDSEGDVFPPSLEEEGGLKKHLSNPALMALSDHPDLKKSLTPPLIIHTAATPMPMPKSAMFGDAAQGYESRRASSVSMDPSAHEFKSPSSIRSSPHSPWSAASSWNSRRSSWNSIGRAPSLKRRGQSGERKSLLSGDGKESSEDGESSDEEQSSRAGSVNGSLPHRMESLEAKGSFDLQDTLQVPSLYRTSSMYSSRTSASEHQDCNGKTSAGALLHQFHLDDPRQDCDDCDDEGNMSKRDRAKAWIQARLPTWCKERDSWSIYIFAPHSKFRLMCNKIITHKMFDHVVLVIIFLNCITIAMERPKIEPHSAERIFLTLSNYIFTVIFLAEMTVKVVALGLCFGEKAYLKSSWNVLDGVLVLISVIDILVSMVSDSGTKILGMLRVLRLLRTLRPLRVISRAQGLKLVVETLMSSLKPIGNIVVICCAFFIIFGILGVQLFKGKFFVCQGEDTRNITNKSDCAEASYKWVRHKYNFDNLGQALMSLFVLASKDGWVDIMYDGLDAVGVDQQPVMNYNPWMLLYFISFLLIVAFFVLNMFVGVVVENFHKCRQHQEEEEAKRREEKRLRRLEKKRRNLMLDDVIMESSASAVQEAQCKPYYSDYSRFRLLIHQMCTSHYLDLFITGVIGLNVITMAMEHYQQPKVLDEALKICNYIFTVIFVLESVFKLIAFGFRRFFQDRWNQLDLAIVLLSIMGITLEEIEVNASLPINPTIIRIMRVLRIARVLKLLKMAVGMRALLDTVMQALPQVGNLGLLFMLLFFIFAALGVELFGDLECNDTHPCEGLGRHATFRNFGMAFLTLFRVSTGDNWNGIMKDTLRDCDQESTCYNTVISPIYFVSFVLTAQFVLVNVVIAVLMKHLEESNKEAKEEAELEAELEMEMKTIAPGQHPSSDLFAWTGGNGGDRPESPKGCTNPMQIKVDSQLSLFYPMERHLFDTLSLLIQESLEGELKLMDNLSGSVCHHYALPAPEYYNSEKQIPLAEMEALSLTSDILSEKSWSLALTDDSYPDDTNTLLLNALESNQQRHPSALPSKDLLSVRKPSVGRTHSLPNDSYMFQPPYSGPCAGTPGERKPSYLKSQSGSKTSVQSQPADTSSLLQIPKVNFHRIRPHDNLDGEGRPKTPRPAHSPSAERLLRRQDSNITVQTDNPDLTPCFQNTILAWIPSIYLWTAFPFYILYLKHYKRGYIILSVLSRLKTFLGVLLWCVCWADLFYSFHELLQSRTPRPVYFVTPLILGITMLLAAILIQYERLRGVQSSGILIVFWFLSILCALGPFRSKIMSATTQGQVKDRFRFVTFYIYFVLIIIELILSCFKERPPFFSPVNTDPNPCPELNSGFLSRLTFWWFTSMAILGYKRPLKEKDLWSLNEDDTSKVVVGQLQKEWDKQKADCNQKEAMAYVKKSSHVLNHVGDGPNEAEPWIDNKKQHKQPSFLKALLRAFGPYFLIGSFYKLIQDLLAFVNPQLLSVLIAFIKNKDAPSWWGFFIATLMFICAMLQTLILHQHFQYCFVTGMRLRTSITGMIYRKSLVITNSAKRTSTVGEIVNLMSVDAQRFMDLTTFLNLLWSAPLQIILAFYFLWQTLGPSVLAGVAVMILLIPFNAAIAIKTRAFQVEQMQHKDSRIKLMNEILSGIKVLKLYAWELSFKEKVLEIRKNELHILKKAAYLNALSTFAWVSAPFLVALTTFAVYVSVDENNVLDAQKAFVSLSLFNILRFPLNMLPQVISNIAQTSVSLKRIQHFLCHDELDPNCVETKKITPGYAITVTNGTFSWAKELEPALKNVNLLVPSGSLIAVVGHVGCGKSSLISAVLGEMEKLEGEVAVKGSVAYVPQQAWIQNATLKDNILFGQPSNEHKYQNVLEACALKTDLQVLPGGDQTEIGEKGINLSGGQRQRVSLARSVFSDADVYLLDDPLSAVDSHVAKHIFDKVIGPEGALKEKTRILVTHGISFLPQVDHIVVIVDGRISEMGSYQELLKQNGAFAEFLRNYAPDEDTEEDEPTMLEEEEVLLAEDTLSNHTDLTDNEPVTNEVRKQFLRQMSVISSEVGERPSKMSTRRRVCENKPVEALSTRKKPSDKLIQAETTETGTVKLTVFWQYMKAISPIVCVMICFLYCCQNAAAIGANVWLSDWTNEPVINGTQHNTSTRLGVYAALGLLQGVLVLISSFTLAMGGINAARKLHTALLENKFHTPQSFFDTTPTGRIINRFSKDIYVIDEVLPPTILMFLQTFFTSLQTMIVIVASTPLFAVVIIPLAILYFFVQRFYVATSRQLKRLESVSRSPIYSHFSETVSGTSVIRAYGREKSFIHISDIKVDENQKSYYPGIVSNRWLGIRVEFVGSCVVFFAALFAVLGKNSLNAGLVGLSVSYALQVTVALNWMVRMASDLESNIVAVERVKEYSETETEAPWIIEDKRPPEDWPAKGEVEFVNYSVRYRKGLDLVLTDLSLRVNGGEKIGIVGRTGAGKSSMTLCLFRILEAAKGDIKIDGVRISEIGLHDLRSKLTIIPQDPVLFSGTLRMNLDPFNSYSEEEIWTALELSHLKRFVSSQPAMLDYECSEGGENLSVGQRQLVCLARALLRKTRILVLDEATAAIDLETDDLIQMTIRTQFEDCTVLTIAHRLNTIMDYTRVLVLDKGTIAEFDTPTRLIASRNIFYSMAKDAGLA</sequence>
<keyword evidence="35" id="KW-1185">Reference proteome</keyword>
<dbReference type="GO" id="GO:0005737">
    <property type="term" value="C:cytoplasm"/>
    <property type="evidence" value="ECO:0007669"/>
    <property type="project" value="UniProtKB-SubCell"/>
</dbReference>
<dbReference type="Gene3D" id="1.10.287.70">
    <property type="match status" value="4"/>
</dbReference>
<keyword evidence="19" id="KW-0406">Ion transport</keyword>
<dbReference type="InterPro" id="IPR036640">
    <property type="entry name" value="ABC1_TM_sf"/>
</dbReference>
<feature type="transmembrane region" description="Helical" evidence="32">
    <location>
        <begin position="1801"/>
        <end position="1822"/>
    </location>
</feature>
<dbReference type="GO" id="GO:0098703">
    <property type="term" value="P:calcium ion import across plasma membrane"/>
    <property type="evidence" value="ECO:0007669"/>
    <property type="project" value="TreeGrafter"/>
</dbReference>
<feature type="transmembrane region" description="Helical" evidence="32">
    <location>
        <begin position="2260"/>
        <end position="2278"/>
    </location>
</feature>
<feature type="coiled-coil region" evidence="30">
    <location>
        <begin position="1516"/>
        <end position="1546"/>
    </location>
</feature>
<accession>A0A1U8D8T3</accession>
<keyword evidence="22" id="KW-0407">Ion channel</keyword>
<comment type="catalytic activity">
    <reaction evidence="26">
        <text>17beta-estradiol 17-O-(beta-D-glucuronate)(in) + ATP + H2O = 17beta-estradiol 17-O-(beta-D-glucuronate)(out) + ADP + phosphate + H(+)</text>
        <dbReference type="Rhea" id="RHEA:60128"/>
        <dbReference type="ChEBI" id="CHEBI:15377"/>
        <dbReference type="ChEBI" id="CHEBI:15378"/>
        <dbReference type="ChEBI" id="CHEBI:30616"/>
        <dbReference type="ChEBI" id="CHEBI:43474"/>
        <dbReference type="ChEBI" id="CHEBI:82961"/>
        <dbReference type="ChEBI" id="CHEBI:456216"/>
    </reaction>
    <physiologicalReaction direction="left-to-right" evidence="26">
        <dbReference type="Rhea" id="RHEA:60129"/>
    </physiologicalReaction>
</comment>
<dbReference type="GO" id="GO:0006869">
    <property type="term" value="P:lipid transport"/>
    <property type="evidence" value="ECO:0007669"/>
    <property type="project" value="UniProtKB-KW"/>
</dbReference>
<feature type="binding site" evidence="28">
    <location>
        <position position="321"/>
    </location>
    <ligand>
        <name>Ca(2+)</name>
        <dbReference type="ChEBI" id="CHEBI:29108"/>
    </ligand>
</feature>
<keyword evidence="30" id="KW-0175">Coiled coil</keyword>
<dbReference type="FunFam" id="1.10.287.70:FF:000029">
    <property type="entry name" value="Voltage-dependent T-type calcium channel subunit alpha"/>
    <property type="match status" value="1"/>
</dbReference>
<feature type="domain" description="ABC transmembrane type-1" evidence="34">
    <location>
        <begin position="3067"/>
        <end position="3347"/>
    </location>
</feature>
<dbReference type="SUPFAM" id="SSF81324">
    <property type="entry name" value="Voltage-gated potassium channels"/>
    <property type="match status" value="4"/>
</dbReference>
<evidence type="ECO:0000256" key="27">
    <source>
        <dbReference type="ARBA" id="ARBA00061006"/>
    </source>
</evidence>
<feature type="transmembrane region" description="Helical" evidence="32">
    <location>
        <begin position="2298"/>
        <end position="2319"/>
    </location>
</feature>
<evidence type="ECO:0000256" key="25">
    <source>
        <dbReference type="ARBA" id="ARBA00047523"/>
    </source>
</evidence>
<dbReference type="PROSITE" id="PS00211">
    <property type="entry name" value="ABC_TRANSPORTER_1"/>
    <property type="match status" value="2"/>
</dbReference>
<feature type="compositionally biased region" description="Basic and acidic residues" evidence="31">
    <location>
        <begin position="2075"/>
        <end position="2085"/>
    </location>
</feature>
<dbReference type="InterPro" id="IPR005292">
    <property type="entry name" value="MRP"/>
</dbReference>
<dbReference type="FunFam" id="1.20.1560.10:FF:000007">
    <property type="entry name" value="ATP-binding cassette subfamily C member 1"/>
    <property type="match status" value="1"/>
</dbReference>
<proteinExistence type="inferred from homology"/>
<evidence type="ECO:0000256" key="30">
    <source>
        <dbReference type="SAM" id="Coils"/>
    </source>
</evidence>
<evidence type="ECO:0000256" key="20">
    <source>
        <dbReference type="ARBA" id="ARBA00023136"/>
    </source>
</evidence>
<evidence type="ECO:0000256" key="5">
    <source>
        <dbReference type="ARBA" id="ARBA00022475"/>
    </source>
</evidence>
<dbReference type="GeneID" id="102382057"/>
<evidence type="ECO:0000256" key="10">
    <source>
        <dbReference type="ARBA" id="ARBA00022692"/>
    </source>
</evidence>
<dbReference type="CDD" id="cd18603">
    <property type="entry name" value="ABC_6TM_MRP1_2_3_6_D2_like"/>
    <property type="match status" value="1"/>
</dbReference>
<dbReference type="FunFam" id="1.10.287.70:FF:000032">
    <property type="entry name" value="Voltage-dependent T-type calcium channel subunit alpha"/>
    <property type="match status" value="1"/>
</dbReference>
<dbReference type="FunFam" id="1.10.287.70:FF:000014">
    <property type="entry name" value="Voltage-dependent T-type calcium channel subunit alpha"/>
    <property type="match status" value="1"/>
</dbReference>
<keyword evidence="4" id="KW-0813">Transport</keyword>
<feature type="region of interest" description="Disordered" evidence="31">
    <location>
        <begin position="1989"/>
        <end position="2059"/>
    </location>
</feature>
<feature type="compositionally biased region" description="Polar residues" evidence="31">
    <location>
        <begin position="489"/>
        <end position="500"/>
    </location>
</feature>
<dbReference type="Pfam" id="PF00664">
    <property type="entry name" value="ABC_membrane"/>
    <property type="match status" value="2"/>
</dbReference>
<keyword evidence="18" id="KW-0445">Lipid transport</keyword>
<evidence type="ECO:0000256" key="14">
    <source>
        <dbReference type="ARBA" id="ARBA00022840"/>
    </source>
</evidence>
<organism evidence="35 36">
    <name type="scientific">Alligator sinensis</name>
    <name type="common">Chinese alligator</name>
    <dbReference type="NCBI Taxonomy" id="38654"/>
    <lineage>
        <taxon>Eukaryota</taxon>
        <taxon>Metazoa</taxon>
        <taxon>Chordata</taxon>
        <taxon>Craniata</taxon>
        <taxon>Vertebrata</taxon>
        <taxon>Euteleostomi</taxon>
        <taxon>Archelosauria</taxon>
        <taxon>Archosauria</taxon>
        <taxon>Crocodylia</taxon>
        <taxon>Alligatoridae</taxon>
        <taxon>Alligatorinae</taxon>
        <taxon>Alligator</taxon>
    </lineage>
</organism>
<feature type="transmembrane region" description="Helical" evidence="32">
    <location>
        <begin position="742"/>
        <end position="763"/>
    </location>
</feature>
<dbReference type="GO" id="GO:0005524">
    <property type="term" value="F:ATP binding"/>
    <property type="evidence" value="ECO:0007669"/>
    <property type="project" value="UniProtKB-KW"/>
</dbReference>
<evidence type="ECO:0000313" key="35">
    <source>
        <dbReference type="Proteomes" id="UP000189705"/>
    </source>
</evidence>
<feature type="transmembrane region" description="Helical" evidence="32">
    <location>
        <begin position="3294"/>
        <end position="3312"/>
    </location>
</feature>
<dbReference type="GO" id="GO:0046872">
    <property type="term" value="F:metal ion binding"/>
    <property type="evidence" value="ECO:0007669"/>
    <property type="project" value="UniProtKB-KW"/>
</dbReference>
<evidence type="ECO:0000256" key="31">
    <source>
        <dbReference type="SAM" id="MobiDB-lite"/>
    </source>
</evidence>
<dbReference type="FunFam" id="3.40.50.300:FF:000074">
    <property type="entry name" value="Multidrug resistance-associated protein 5 isoform 1"/>
    <property type="match status" value="1"/>
</dbReference>
<dbReference type="InterPro" id="IPR005821">
    <property type="entry name" value="Ion_trans_dom"/>
</dbReference>
<feature type="transmembrane region" description="Helical" evidence="32">
    <location>
        <begin position="1717"/>
        <end position="1737"/>
    </location>
</feature>
<dbReference type="InterPro" id="IPR017871">
    <property type="entry name" value="ABC_transporter-like_CS"/>
</dbReference>
<feature type="transmembrane region" description="Helical" evidence="32">
    <location>
        <begin position="2219"/>
        <end position="2240"/>
    </location>
</feature>
<keyword evidence="11" id="KW-0677">Repeat</keyword>
<dbReference type="InterPro" id="IPR003439">
    <property type="entry name" value="ABC_transporter-like_ATP-bd"/>
</dbReference>
<dbReference type="Pfam" id="PF00005">
    <property type="entry name" value="ABC_tran"/>
    <property type="match status" value="2"/>
</dbReference>
<feature type="domain" description="ABC transporter" evidence="33">
    <location>
        <begin position="2724"/>
        <end position="2948"/>
    </location>
</feature>
<keyword evidence="13 28" id="KW-0106">Calcium</keyword>
<evidence type="ECO:0000256" key="19">
    <source>
        <dbReference type="ARBA" id="ARBA00023065"/>
    </source>
</evidence>
<gene>
    <name evidence="36" type="primary">LOC102382057</name>
</gene>
<feature type="region of interest" description="Disordered" evidence="31">
    <location>
        <begin position="1037"/>
        <end position="1129"/>
    </location>
</feature>
<evidence type="ECO:0000256" key="17">
    <source>
        <dbReference type="ARBA" id="ARBA00022989"/>
    </source>
</evidence>
<feature type="transmembrane region" description="Helical" evidence="32">
    <location>
        <begin position="1288"/>
        <end position="1309"/>
    </location>
</feature>
<dbReference type="RefSeq" id="XP_014373550.1">
    <property type="nucleotide sequence ID" value="XM_014518064.2"/>
</dbReference>
<feature type="transmembrane region" description="Helical" evidence="32">
    <location>
        <begin position="3064"/>
        <end position="3087"/>
    </location>
</feature>
<keyword evidence="14" id="KW-0067">ATP-binding</keyword>
<keyword evidence="10 32" id="KW-0812">Transmembrane</keyword>
<dbReference type="InterPro" id="IPR056227">
    <property type="entry name" value="TMD0_ABC"/>
</dbReference>
<evidence type="ECO:0000256" key="15">
    <source>
        <dbReference type="ARBA" id="ARBA00022882"/>
    </source>
</evidence>
<dbReference type="InterPro" id="IPR005445">
    <property type="entry name" value="VDCC_T_a1"/>
</dbReference>
<dbReference type="Gene3D" id="1.20.1560.10">
    <property type="entry name" value="ABC transporter type 1, transmembrane domain"/>
    <property type="match status" value="2"/>
</dbReference>
<feature type="binding site" evidence="28">
    <location>
        <position position="1459"/>
    </location>
    <ligand>
        <name>Ca(2+)</name>
        <dbReference type="ChEBI" id="CHEBI:29108"/>
    </ligand>
</feature>
<comment type="function">
    <text evidence="29">Voltage-sensitive calcium channels (VSCC) mediate the entry of calcium ions into excitable cells and are also involved in a variety of calcium-dependent processes, including muscle contraction, hormone or neurotransmitter release, gene expression, cell motility, cell division and cell death. This channel gives rise to T-type calcium currents. T-type calcium channels belong to the "low-voltage activated (LVA)" group and are strongly blocked by nickel and mibefradil. A particularity of this type of channels is an opening at quite negative potentials, and a voltage-dependent inactivation. T-type channels serve pacemaking functions in both central neurons and cardiac nodal cells and support calcium signaling in secretory cells and vascular smooth muscle. They may also be involved in the modulation of firing patterns of neurons which is important for information processing as well as in cell growth processes.</text>
</comment>
<evidence type="ECO:0000256" key="8">
    <source>
        <dbReference type="ARBA" id="ARBA00022568"/>
    </source>
</evidence>
<keyword evidence="17 32" id="KW-1133">Transmembrane helix</keyword>
<dbReference type="PRINTS" id="PR01629">
    <property type="entry name" value="TVDCCALPHA1"/>
</dbReference>
<dbReference type="InterPro" id="IPR003593">
    <property type="entry name" value="AAA+_ATPase"/>
</dbReference>
<dbReference type="Gene3D" id="3.40.50.300">
    <property type="entry name" value="P-loop containing nucleotide triphosphate hydrolases"/>
    <property type="match status" value="2"/>
</dbReference>
<feature type="compositionally biased region" description="Polar residues" evidence="31">
    <location>
        <begin position="2042"/>
        <end position="2059"/>
    </location>
</feature>
<dbReference type="Proteomes" id="UP000189705">
    <property type="component" value="Unplaced"/>
</dbReference>
<feature type="compositionally biased region" description="Basic and acidic residues" evidence="31">
    <location>
        <begin position="1092"/>
        <end position="1108"/>
    </location>
</feature>
<feature type="transmembrane region" description="Helical" evidence="32">
    <location>
        <begin position="2523"/>
        <end position="2542"/>
    </location>
</feature>
<feature type="transmembrane region" description="Helical" evidence="32">
    <location>
        <begin position="2399"/>
        <end position="2424"/>
    </location>
</feature>
<dbReference type="SUPFAM" id="SSF90123">
    <property type="entry name" value="ABC transporter transmembrane region"/>
    <property type="match status" value="2"/>
</dbReference>
<keyword evidence="9 29" id="KW-0107">Calcium channel</keyword>
<evidence type="ECO:0000256" key="6">
    <source>
        <dbReference type="ARBA" id="ARBA00022490"/>
    </source>
</evidence>
<evidence type="ECO:0000256" key="9">
    <source>
        <dbReference type="ARBA" id="ARBA00022673"/>
    </source>
</evidence>
<dbReference type="FunFam" id="1.10.287.70:FF:000018">
    <property type="entry name" value="Voltage-dependent T-type calcium channel subunit alpha"/>
    <property type="match status" value="1"/>
</dbReference>
<feature type="transmembrane region" description="Helical" evidence="32">
    <location>
        <begin position="52"/>
        <end position="73"/>
    </location>
</feature>
<evidence type="ECO:0000256" key="12">
    <source>
        <dbReference type="ARBA" id="ARBA00022741"/>
    </source>
</evidence>
<feature type="transmembrane region" description="Helical" evidence="32">
    <location>
        <begin position="1583"/>
        <end position="1602"/>
    </location>
</feature>
<dbReference type="GO" id="GO:0008331">
    <property type="term" value="F:high voltage-gated calcium channel activity"/>
    <property type="evidence" value="ECO:0007669"/>
    <property type="project" value="TreeGrafter"/>
</dbReference>
<feature type="transmembrane region" description="Helical" evidence="32">
    <location>
        <begin position="2548"/>
        <end position="2568"/>
    </location>
</feature>
<feature type="transmembrane region" description="Helical" evidence="32">
    <location>
        <begin position="2625"/>
        <end position="2650"/>
    </location>
</feature>
<keyword evidence="28" id="KW-0479">Metal-binding</keyword>
<dbReference type="PANTHER" id="PTHR45628:SF33">
    <property type="entry name" value="VOLTAGE-DEPENDENT T-TYPE CALCIUM CHANNEL SUBUNIT ALPHA-1G"/>
    <property type="match status" value="1"/>
</dbReference>
<reference evidence="36" key="1">
    <citation type="submission" date="2025-08" db="UniProtKB">
        <authorList>
            <consortium name="RefSeq"/>
        </authorList>
    </citation>
    <scope>IDENTIFICATION</scope>
</reference>
<keyword evidence="12" id="KW-0547">Nucleotide-binding</keyword>
<feature type="transmembrane region" description="Helical" evidence="32">
    <location>
        <begin position="2444"/>
        <end position="2464"/>
    </location>
</feature>
<feature type="transmembrane region" description="Helical" evidence="32">
    <location>
        <begin position="1250"/>
        <end position="1268"/>
    </location>
</feature>
<feature type="transmembrane region" description="Helical" evidence="32">
    <location>
        <begin position="1486"/>
        <end position="1510"/>
    </location>
</feature>